<evidence type="ECO:0000313" key="1">
    <source>
        <dbReference type="EMBL" id="BCK01600.1"/>
    </source>
</evidence>
<proteinExistence type="predicted"/>
<dbReference type="EMBL" id="AP023368">
    <property type="protein sequence ID" value="BCK01600.1"/>
    <property type="molecule type" value="Genomic_DNA"/>
</dbReference>
<reference evidence="1 2" key="1">
    <citation type="submission" date="2020-08" db="EMBL/GenBank/DDBJ databases">
        <title>Draft genome sequencing of an Anaerocolumna strain isolated from anoxic soil subjected to BSD treatment.</title>
        <authorList>
            <person name="Uek A."/>
            <person name="Tonouchi A."/>
        </authorList>
    </citation>
    <scope>NUCLEOTIDE SEQUENCE [LARGE SCALE GENOMIC DNA]</scope>
    <source>
        <strain evidence="1 2">CTTW</strain>
    </source>
</reference>
<reference evidence="1 2" key="2">
    <citation type="submission" date="2020-08" db="EMBL/GenBank/DDBJ databases">
        <authorList>
            <person name="Ueki A."/>
            <person name="Tonouchi A."/>
        </authorList>
    </citation>
    <scope>NUCLEOTIDE SEQUENCE [LARGE SCALE GENOMIC DNA]</scope>
    <source>
        <strain evidence="1 2">CTTW</strain>
    </source>
</reference>
<accession>A0A7M3SAI2</accession>
<organism evidence="1 2">
    <name type="scientific">Anaerocolumna chitinilytica</name>
    <dbReference type="NCBI Taxonomy" id="1727145"/>
    <lineage>
        <taxon>Bacteria</taxon>
        <taxon>Bacillati</taxon>
        <taxon>Bacillota</taxon>
        <taxon>Clostridia</taxon>
        <taxon>Lachnospirales</taxon>
        <taxon>Lachnospiraceae</taxon>
        <taxon>Anaerocolumna</taxon>
    </lineage>
</organism>
<protein>
    <submittedName>
        <fullName evidence="1">Uncharacterized protein</fullName>
    </submittedName>
</protein>
<evidence type="ECO:0000313" key="2">
    <source>
        <dbReference type="Proteomes" id="UP000515703"/>
    </source>
</evidence>
<name>A0A7M3SAI2_9FIRM</name>
<gene>
    <name evidence="1" type="ORF">bsdcttw_46400</name>
</gene>
<keyword evidence="2" id="KW-1185">Reference proteome</keyword>
<dbReference type="KEGG" id="acht:bsdcttw_46400"/>
<dbReference type="AlphaFoldDB" id="A0A7M3SAI2"/>
<dbReference type="Proteomes" id="UP000515703">
    <property type="component" value="Chromosome"/>
</dbReference>
<dbReference type="RefSeq" id="WP_185257146.1">
    <property type="nucleotide sequence ID" value="NZ_AP023368.1"/>
</dbReference>
<sequence>MNIIELVKQVLSTFPKIAELNQGIGIDFTESKTDNCGLYPNGDQILKEDIVGNQDRQHNFVLYARFQSFVDYDRLANSTFLLELAYWLERAANDQEIEVTINDKTVTGTLTKLSSANGMLFGYDTENLTGPVTYQLQIYAQYHLESEVL</sequence>